<keyword evidence="4" id="KW-0472">Membrane</keyword>
<evidence type="ECO:0000256" key="1">
    <source>
        <dbReference type="ARBA" id="ARBA00022614"/>
    </source>
</evidence>
<dbReference type="SMART" id="SM00369">
    <property type="entry name" value="LRR_TYP"/>
    <property type="match status" value="5"/>
</dbReference>
<feature type="chain" id="PRO_5040422357" evidence="5">
    <location>
        <begin position="25"/>
        <end position="428"/>
    </location>
</feature>
<comment type="caution">
    <text evidence="6">The sequence shown here is derived from an EMBL/GenBank/DDBJ whole genome shotgun (WGS) entry which is preliminary data.</text>
</comment>
<name>A0A9Q1BSU9_HOLLE</name>
<dbReference type="EMBL" id="JAIZAY010000012">
    <property type="protein sequence ID" value="KAJ8032538.1"/>
    <property type="molecule type" value="Genomic_DNA"/>
</dbReference>
<reference evidence="6" key="1">
    <citation type="submission" date="2021-10" db="EMBL/GenBank/DDBJ databases">
        <title>Tropical sea cucumber genome reveals ecological adaptation and Cuvierian tubules defense mechanism.</title>
        <authorList>
            <person name="Chen T."/>
        </authorList>
    </citation>
    <scope>NUCLEOTIDE SEQUENCE</scope>
    <source>
        <strain evidence="6">Nanhai2018</strain>
        <tissue evidence="6">Muscle</tissue>
    </source>
</reference>
<dbReference type="InterPro" id="IPR050541">
    <property type="entry name" value="LRR_TM_domain-containing"/>
</dbReference>
<keyword evidence="3" id="KW-0677">Repeat</keyword>
<gene>
    <name evidence="6" type="ORF">HOLleu_26089</name>
</gene>
<evidence type="ECO:0000313" key="7">
    <source>
        <dbReference type="Proteomes" id="UP001152320"/>
    </source>
</evidence>
<dbReference type="InterPro" id="IPR003591">
    <property type="entry name" value="Leu-rich_rpt_typical-subtyp"/>
</dbReference>
<dbReference type="SUPFAM" id="SSF52058">
    <property type="entry name" value="L domain-like"/>
    <property type="match status" value="1"/>
</dbReference>
<proteinExistence type="predicted"/>
<evidence type="ECO:0000256" key="2">
    <source>
        <dbReference type="ARBA" id="ARBA00022729"/>
    </source>
</evidence>
<sequence length="428" mass="48563">MDQYLRHYFWVASAFLYLTVSSLAQTNCFVSLNDCPRSCRCFYDPDGDDVVTQCIESEFTSIEGNIPSETTVLDISNSAITTLRRIDLSCLYRLRQISLTFNRDFTVMEEGAFGNSSNLKKIEMYGNNLQNLDESTMRGFAADDVTELHIHSNPNLQLRNGFMALFRTLEVLNVADTPFQYKKDLFLNVSSRNYENLDNLRDLNMESKQIRILQASVLQHTPNIRVIRLGHNDITEIDALMFTKNPLLEEIYVDWNQVTSIHVSAFSNQQNLRYLDLTGNNLVTVPMGTFDVMPRVSGVCLSWNPLSCDCNMQWLSEWMTQVGRTNCMPYSFTQCSGEFQQMGQVFTEVSDEAFCDEESSRNISTIVISVFVAILVIILICFVVFFIIIGLCNSGVRHSSGVRHKAGLPPISTIPLRRTNSYSSSALL</sequence>
<dbReference type="Proteomes" id="UP001152320">
    <property type="component" value="Chromosome 12"/>
</dbReference>
<dbReference type="AlphaFoldDB" id="A0A9Q1BSU9"/>
<accession>A0A9Q1BSU9</accession>
<evidence type="ECO:0000256" key="4">
    <source>
        <dbReference type="SAM" id="Phobius"/>
    </source>
</evidence>
<dbReference type="PANTHER" id="PTHR24369">
    <property type="entry name" value="ANTIGEN BSP, PUTATIVE-RELATED"/>
    <property type="match status" value="1"/>
</dbReference>
<keyword evidence="7" id="KW-1185">Reference proteome</keyword>
<keyword evidence="4" id="KW-0812">Transmembrane</keyword>
<dbReference type="PANTHER" id="PTHR24369:SF210">
    <property type="entry name" value="CHAOPTIN-RELATED"/>
    <property type="match status" value="1"/>
</dbReference>
<keyword evidence="1" id="KW-0433">Leucine-rich repeat</keyword>
<evidence type="ECO:0000256" key="5">
    <source>
        <dbReference type="SAM" id="SignalP"/>
    </source>
</evidence>
<evidence type="ECO:0000313" key="6">
    <source>
        <dbReference type="EMBL" id="KAJ8032538.1"/>
    </source>
</evidence>
<dbReference type="Gene3D" id="3.80.10.10">
    <property type="entry name" value="Ribonuclease Inhibitor"/>
    <property type="match status" value="2"/>
</dbReference>
<dbReference type="InterPro" id="IPR001611">
    <property type="entry name" value="Leu-rich_rpt"/>
</dbReference>
<keyword evidence="2 5" id="KW-0732">Signal</keyword>
<feature type="transmembrane region" description="Helical" evidence="4">
    <location>
        <begin position="366"/>
        <end position="391"/>
    </location>
</feature>
<feature type="signal peptide" evidence="5">
    <location>
        <begin position="1"/>
        <end position="24"/>
    </location>
</feature>
<dbReference type="Pfam" id="PF13855">
    <property type="entry name" value="LRR_8"/>
    <property type="match status" value="2"/>
</dbReference>
<evidence type="ECO:0000256" key="3">
    <source>
        <dbReference type="ARBA" id="ARBA00022737"/>
    </source>
</evidence>
<keyword evidence="4" id="KW-1133">Transmembrane helix</keyword>
<protein>
    <submittedName>
        <fullName evidence="6">Nyctalopin</fullName>
    </submittedName>
</protein>
<dbReference type="OrthoDB" id="1055097at2759"/>
<organism evidence="6 7">
    <name type="scientific">Holothuria leucospilota</name>
    <name type="common">Black long sea cucumber</name>
    <name type="synonym">Mertensiothuria leucospilota</name>
    <dbReference type="NCBI Taxonomy" id="206669"/>
    <lineage>
        <taxon>Eukaryota</taxon>
        <taxon>Metazoa</taxon>
        <taxon>Echinodermata</taxon>
        <taxon>Eleutherozoa</taxon>
        <taxon>Echinozoa</taxon>
        <taxon>Holothuroidea</taxon>
        <taxon>Aspidochirotacea</taxon>
        <taxon>Aspidochirotida</taxon>
        <taxon>Holothuriidae</taxon>
        <taxon>Holothuria</taxon>
    </lineage>
</organism>
<dbReference type="InterPro" id="IPR032675">
    <property type="entry name" value="LRR_dom_sf"/>
</dbReference>
<dbReference type="GO" id="GO:0005886">
    <property type="term" value="C:plasma membrane"/>
    <property type="evidence" value="ECO:0007669"/>
    <property type="project" value="TreeGrafter"/>
</dbReference>